<dbReference type="EMBL" id="CDOL01000212">
    <property type="protein sequence ID" value="CEN52741.1"/>
    <property type="molecule type" value="Genomic_DNA"/>
</dbReference>
<protein>
    <submittedName>
        <fullName evidence="3">Uncharacterized protein</fullName>
    </submittedName>
</protein>
<feature type="transmembrane region" description="Helical" evidence="2">
    <location>
        <begin position="272"/>
        <end position="292"/>
    </location>
</feature>
<feature type="transmembrane region" description="Helical" evidence="2">
    <location>
        <begin position="132"/>
        <end position="149"/>
    </location>
</feature>
<dbReference type="Proteomes" id="UP000038200">
    <property type="component" value="Unassembled WGS sequence"/>
</dbReference>
<name>A0A0B7ILI5_9FLAO</name>
<evidence type="ECO:0000313" key="4">
    <source>
        <dbReference type="Proteomes" id="UP000038200"/>
    </source>
</evidence>
<keyword evidence="2" id="KW-1133">Transmembrane helix</keyword>
<dbReference type="OrthoDB" id="10008863at2"/>
<sequence>MKKYLKAYSKKQNGVVQFLRKLSVKQKIALILLFACIVGNFVFAQTSPSSTTHTPHQALVDILKHAYGVTKEIPADGTTAFSYEAFIHAYASSLLWVETPRAVLRYIADLQMNSVDTVAKIELSTSGIFDHIYTGLTIFAIIGILVKLIQHFMKTERFDSVSAFTGFFSYFGILLLFIFSPQIVERVVGLNKPITGKDVRAVALTLDNEIVNQLKRNYEECVRQLMEVEKKKKEADEITWDITEKAGLHISASLEELKIHIYDMAIKSFITYAYYTLFSVILVCILAVPAVILAFMVKILLSVMVAGTKLVFTVSMIPGFENTWKTFMMNILNVILWVPIFQVIMQFITNIVSHTLTDNSIQVGEIIWLSVICVIMAYQSITLTTSAAGTIISGAGASMAGALSGLASMNAVSMGAGMAKGAVNIGAGVASGGTTAMFTAKALEKYMK</sequence>
<keyword evidence="1" id="KW-0175">Coiled coil</keyword>
<gene>
    <name evidence="3" type="ORF">CCAND93_290009</name>
</gene>
<accession>A0A0B7ILI5</accession>
<evidence type="ECO:0000256" key="1">
    <source>
        <dbReference type="SAM" id="Coils"/>
    </source>
</evidence>
<feature type="transmembrane region" description="Helical" evidence="2">
    <location>
        <begin position="360"/>
        <end position="381"/>
    </location>
</feature>
<dbReference type="AlphaFoldDB" id="A0A0B7ILI5"/>
<feature type="transmembrane region" description="Helical" evidence="2">
    <location>
        <begin position="421"/>
        <end position="440"/>
    </location>
</feature>
<reference evidence="3 4" key="1">
    <citation type="submission" date="2015-01" db="EMBL/GenBank/DDBJ databases">
        <authorList>
            <person name="Xiang T."/>
            <person name="Song Y."/>
            <person name="Huang L."/>
            <person name="Wang B."/>
            <person name="Wu P."/>
        </authorList>
    </citation>
    <scope>NUCLEOTIDE SEQUENCE [LARGE SCALE GENOMIC DNA]</scope>
    <source>
        <strain evidence="3 4">CcD93</strain>
    </source>
</reference>
<evidence type="ECO:0000313" key="3">
    <source>
        <dbReference type="EMBL" id="CEN52741.1"/>
    </source>
</evidence>
<proteinExistence type="predicted"/>
<keyword evidence="2" id="KW-0472">Membrane</keyword>
<feature type="transmembrane region" description="Helical" evidence="2">
    <location>
        <begin position="326"/>
        <end position="348"/>
    </location>
</feature>
<feature type="transmembrane region" description="Helical" evidence="2">
    <location>
        <begin position="299"/>
        <end position="320"/>
    </location>
</feature>
<feature type="transmembrane region" description="Helical" evidence="2">
    <location>
        <begin position="161"/>
        <end position="180"/>
    </location>
</feature>
<keyword evidence="2" id="KW-0812">Transmembrane</keyword>
<feature type="coiled-coil region" evidence="1">
    <location>
        <begin position="211"/>
        <end position="238"/>
    </location>
</feature>
<evidence type="ECO:0000256" key="2">
    <source>
        <dbReference type="SAM" id="Phobius"/>
    </source>
</evidence>
<feature type="transmembrane region" description="Helical" evidence="2">
    <location>
        <begin position="387"/>
        <end position="409"/>
    </location>
</feature>
<dbReference type="RefSeq" id="WP_042007405.1">
    <property type="nucleotide sequence ID" value="NZ_CDOL01000212.1"/>
</dbReference>
<organism evidence="3 4">
    <name type="scientific">Capnocytophaga canis</name>
    <dbReference type="NCBI Taxonomy" id="1848903"/>
    <lineage>
        <taxon>Bacteria</taxon>
        <taxon>Pseudomonadati</taxon>
        <taxon>Bacteroidota</taxon>
        <taxon>Flavobacteriia</taxon>
        <taxon>Flavobacteriales</taxon>
        <taxon>Flavobacteriaceae</taxon>
        <taxon>Capnocytophaga</taxon>
    </lineage>
</organism>